<dbReference type="RefSeq" id="WP_008689020.1">
    <property type="nucleotide sequence ID" value="NZ_AP024510.1"/>
</dbReference>
<dbReference type="InterPro" id="IPR001789">
    <property type="entry name" value="Sig_transdc_resp-reg_receiver"/>
</dbReference>
<evidence type="ECO:0000259" key="8">
    <source>
        <dbReference type="PROSITE" id="PS50110"/>
    </source>
</evidence>
<dbReference type="SUPFAM" id="SSF52172">
    <property type="entry name" value="CheY-like"/>
    <property type="match status" value="1"/>
</dbReference>
<dbReference type="GO" id="GO:0000976">
    <property type="term" value="F:transcription cis-regulatory region binding"/>
    <property type="evidence" value="ECO:0007669"/>
    <property type="project" value="TreeGrafter"/>
</dbReference>
<dbReference type="PROSITE" id="PS51755">
    <property type="entry name" value="OMPR_PHOB"/>
    <property type="match status" value="1"/>
</dbReference>
<evidence type="ECO:0000256" key="3">
    <source>
        <dbReference type="ARBA" id="ARBA00023015"/>
    </source>
</evidence>
<protein>
    <submittedName>
        <fullName evidence="10">DNA-binding response OmpR family regulator</fullName>
    </submittedName>
</protein>
<gene>
    <name evidence="10" type="ORF">EDD61_10376</name>
</gene>
<dbReference type="PROSITE" id="PS50110">
    <property type="entry name" value="RESPONSE_REGULATORY"/>
    <property type="match status" value="1"/>
</dbReference>
<feature type="domain" description="Response regulatory" evidence="8">
    <location>
        <begin position="4"/>
        <end position="117"/>
    </location>
</feature>
<evidence type="ECO:0000259" key="9">
    <source>
        <dbReference type="PROSITE" id="PS51755"/>
    </source>
</evidence>
<feature type="DNA-binding region" description="OmpR/PhoB-type" evidence="7">
    <location>
        <begin position="139"/>
        <end position="237"/>
    </location>
</feature>
<dbReference type="GO" id="GO:0000156">
    <property type="term" value="F:phosphorelay response regulator activity"/>
    <property type="evidence" value="ECO:0007669"/>
    <property type="project" value="TreeGrafter"/>
</dbReference>
<reference evidence="10 11" key="1">
    <citation type="submission" date="2019-03" db="EMBL/GenBank/DDBJ databases">
        <title>Genomic Encyclopedia of Type Strains, Phase IV (KMG-IV): sequencing the most valuable type-strain genomes for metagenomic binning, comparative biology and taxonomic classification.</title>
        <authorList>
            <person name="Goeker M."/>
        </authorList>
    </citation>
    <scope>NUCLEOTIDE SEQUENCE [LARGE SCALE GENOMIC DNA]</scope>
    <source>
        <strain evidence="10 11">DSM 29481</strain>
    </source>
</reference>
<accession>A0A4R3TMT3</accession>
<dbReference type="Gene3D" id="6.10.250.690">
    <property type="match status" value="1"/>
</dbReference>
<dbReference type="Gene3D" id="1.10.10.10">
    <property type="entry name" value="Winged helix-like DNA-binding domain superfamily/Winged helix DNA-binding domain"/>
    <property type="match status" value="1"/>
</dbReference>
<evidence type="ECO:0000256" key="2">
    <source>
        <dbReference type="ARBA" id="ARBA00023012"/>
    </source>
</evidence>
<keyword evidence="4 7" id="KW-0238">DNA-binding</keyword>
<dbReference type="AlphaFoldDB" id="A0A4R3TMT3"/>
<keyword evidence="2" id="KW-0902">Two-component regulatory system</keyword>
<keyword evidence="1 6" id="KW-0597">Phosphoprotein</keyword>
<dbReference type="Gene3D" id="3.40.50.2300">
    <property type="match status" value="1"/>
</dbReference>
<evidence type="ECO:0000313" key="10">
    <source>
        <dbReference type="EMBL" id="TCU62663.1"/>
    </source>
</evidence>
<dbReference type="InterPro" id="IPR039420">
    <property type="entry name" value="WalR-like"/>
</dbReference>
<dbReference type="PANTHER" id="PTHR48111:SF2">
    <property type="entry name" value="RESPONSE REGULATOR SAER"/>
    <property type="match status" value="1"/>
</dbReference>
<dbReference type="CDD" id="cd17574">
    <property type="entry name" value="REC_OmpR"/>
    <property type="match status" value="1"/>
</dbReference>
<dbReference type="GeneID" id="73795291"/>
<dbReference type="Proteomes" id="UP000295773">
    <property type="component" value="Unassembled WGS sequence"/>
</dbReference>
<dbReference type="GO" id="GO:0005829">
    <property type="term" value="C:cytosol"/>
    <property type="evidence" value="ECO:0007669"/>
    <property type="project" value="TreeGrafter"/>
</dbReference>
<proteinExistence type="predicted"/>
<evidence type="ECO:0000256" key="7">
    <source>
        <dbReference type="PROSITE-ProRule" id="PRU01091"/>
    </source>
</evidence>
<dbReference type="EMBL" id="SMBP01000003">
    <property type="protein sequence ID" value="TCU62663.1"/>
    <property type="molecule type" value="Genomic_DNA"/>
</dbReference>
<dbReference type="CDD" id="cd00383">
    <property type="entry name" value="trans_reg_C"/>
    <property type="match status" value="1"/>
</dbReference>
<evidence type="ECO:0000256" key="1">
    <source>
        <dbReference type="ARBA" id="ARBA00022553"/>
    </source>
</evidence>
<dbReference type="SMART" id="SM00862">
    <property type="entry name" value="Trans_reg_C"/>
    <property type="match status" value="1"/>
</dbReference>
<evidence type="ECO:0000313" key="11">
    <source>
        <dbReference type="Proteomes" id="UP000295773"/>
    </source>
</evidence>
<comment type="caution">
    <text evidence="10">The sequence shown here is derived from an EMBL/GenBank/DDBJ whole genome shotgun (WGS) entry which is preliminary data.</text>
</comment>
<dbReference type="FunFam" id="1.10.10.10:FF:000018">
    <property type="entry name" value="DNA-binding response regulator ResD"/>
    <property type="match status" value="1"/>
</dbReference>
<sequence length="238" mass="27378">MEHTVLVVEDEQGIREAIAIYLKNQGYQVLLAENGKEGLDLIHTNDVHLAIVDIMMPIMDGITMTMELRKNYDFPVIFLSAKSEDIDKINGLNIGADDYVTKPFGSMELLARVRSQLRRYEQILSLQTASKQDKTEKNPHRFCVGGLELDTYTKDVYVDGRRVKLTPKEFAILQLLMESAGRVYSAKQIYEQVWEEEAINTETIMVHVRKLREKIEVNPRQPQYLKVVWGVGYKIEKG</sequence>
<dbReference type="InterPro" id="IPR001867">
    <property type="entry name" value="OmpR/PhoB-type_DNA-bd"/>
</dbReference>
<keyword evidence="5" id="KW-0804">Transcription</keyword>
<evidence type="ECO:0000256" key="6">
    <source>
        <dbReference type="PROSITE-ProRule" id="PRU00169"/>
    </source>
</evidence>
<feature type="domain" description="OmpR/PhoB-type" evidence="9">
    <location>
        <begin position="139"/>
        <end position="237"/>
    </location>
</feature>
<dbReference type="Pfam" id="PF00072">
    <property type="entry name" value="Response_reg"/>
    <property type="match status" value="1"/>
</dbReference>
<feature type="modified residue" description="4-aspartylphosphate" evidence="6">
    <location>
        <position position="53"/>
    </location>
</feature>
<dbReference type="PANTHER" id="PTHR48111">
    <property type="entry name" value="REGULATOR OF RPOS"/>
    <property type="match status" value="1"/>
</dbReference>
<organism evidence="10 11">
    <name type="scientific">Longicatena caecimuris</name>
    <dbReference type="NCBI Taxonomy" id="1796635"/>
    <lineage>
        <taxon>Bacteria</taxon>
        <taxon>Bacillati</taxon>
        <taxon>Bacillota</taxon>
        <taxon>Erysipelotrichia</taxon>
        <taxon>Erysipelotrichales</taxon>
        <taxon>Erysipelotrichaceae</taxon>
        <taxon>Longicatena</taxon>
    </lineage>
</organism>
<evidence type="ECO:0000256" key="5">
    <source>
        <dbReference type="ARBA" id="ARBA00023163"/>
    </source>
</evidence>
<dbReference type="InterPro" id="IPR016032">
    <property type="entry name" value="Sig_transdc_resp-reg_C-effctor"/>
</dbReference>
<dbReference type="InterPro" id="IPR011006">
    <property type="entry name" value="CheY-like_superfamily"/>
</dbReference>
<dbReference type="GO" id="GO:0032993">
    <property type="term" value="C:protein-DNA complex"/>
    <property type="evidence" value="ECO:0007669"/>
    <property type="project" value="TreeGrafter"/>
</dbReference>
<keyword evidence="11" id="KW-1185">Reference proteome</keyword>
<dbReference type="FunFam" id="3.40.50.2300:FF:000001">
    <property type="entry name" value="DNA-binding response regulator PhoB"/>
    <property type="match status" value="1"/>
</dbReference>
<dbReference type="SUPFAM" id="SSF46894">
    <property type="entry name" value="C-terminal effector domain of the bipartite response regulators"/>
    <property type="match status" value="1"/>
</dbReference>
<evidence type="ECO:0000256" key="4">
    <source>
        <dbReference type="ARBA" id="ARBA00023125"/>
    </source>
</evidence>
<dbReference type="SMART" id="SM00448">
    <property type="entry name" value="REC"/>
    <property type="match status" value="1"/>
</dbReference>
<name>A0A4R3TMT3_9FIRM</name>
<dbReference type="Pfam" id="PF00486">
    <property type="entry name" value="Trans_reg_C"/>
    <property type="match status" value="1"/>
</dbReference>
<dbReference type="GO" id="GO:0006355">
    <property type="term" value="P:regulation of DNA-templated transcription"/>
    <property type="evidence" value="ECO:0007669"/>
    <property type="project" value="InterPro"/>
</dbReference>
<dbReference type="InterPro" id="IPR036388">
    <property type="entry name" value="WH-like_DNA-bd_sf"/>
</dbReference>
<keyword evidence="3" id="KW-0805">Transcription regulation</keyword>